<keyword evidence="7" id="KW-1015">Disulfide bond</keyword>
<evidence type="ECO:0000259" key="14">
    <source>
        <dbReference type="PROSITE" id="PS51352"/>
    </source>
</evidence>
<evidence type="ECO:0000313" key="16">
    <source>
        <dbReference type="Proteomes" id="UP001060919"/>
    </source>
</evidence>
<evidence type="ECO:0000256" key="10">
    <source>
        <dbReference type="ARBA" id="ARBA00038489"/>
    </source>
</evidence>
<comment type="catalytic activity">
    <reaction evidence="12">
        <text>a hydroperoxide + [thioredoxin]-dithiol = an alcohol + [thioredoxin]-disulfide + H2O</text>
        <dbReference type="Rhea" id="RHEA:62620"/>
        <dbReference type="Rhea" id="RHEA-COMP:10698"/>
        <dbReference type="Rhea" id="RHEA-COMP:10700"/>
        <dbReference type="ChEBI" id="CHEBI:15377"/>
        <dbReference type="ChEBI" id="CHEBI:29950"/>
        <dbReference type="ChEBI" id="CHEBI:30879"/>
        <dbReference type="ChEBI" id="CHEBI:35924"/>
        <dbReference type="ChEBI" id="CHEBI:50058"/>
        <dbReference type="EC" id="1.11.1.24"/>
    </reaction>
</comment>
<evidence type="ECO:0000256" key="6">
    <source>
        <dbReference type="ARBA" id="ARBA00023002"/>
    </source>
</evidence>
<dbReference type="KEGG" id="aup:AsAng_0024390"/>
<keyword evidence="8" id="KW-0676">Redox-active center</keyword>
<organism evidence="15 16">
    <name type="scientific">Aureispira anguillae</name>
    <dbReference type="NCBI Taxonomy" id="2864201"/>
    <lineage>
        <taxon>Bacteria</taxon>
        <taxon>Pseudomonadati</taxon>
        <taxon>Bacteroidota</taxon>
        <taxon>Saprospiria</taxon>
        <taxon>Saprospirales</taxon>
        <taxon>Saprospiraceae</taxon>
        <taxon>Aureispira</taxon>
    </lineage>
</organism>
<gene>
    <name evidence="15" type="ORF">AsAng_0024390</name>
</gene>
<evidence type="ECO:0000256" key="8">
    <source>
        <dbReference type="ARBA" id="ARBA00023284"/>
    </source>
</evidence>
<name>A0A916DTB5_9BACT</name>
<evidence type="ECO:0000256" key="7">
    <source>
        <dbReference type="ARBA" id="ARBA00023157"/>
    </source>
</evidence>
<evidence type="ECO:0000313" key="15">
    <source>
        <dbReference type="EMBL" id="BDS11725.1"/>
    </source>
</evidence>
<dbReference type="AlphaFoldDB" id="A0A916DTB5"/>
<dbReference type="GO" id="GO:0034599">
    <property type="term" value="P:cellular response to oxidative stress"/>
    <property type="evidence" value="ECO:0007669"/>
    <property type="project" value="TreeGrafter"/>
</dbReference>
<evidence type="ECO:0000256" key="12">
    <source>
        <dbReference type="ARBA" id="ARBA00049091"/>
    </source>
</evidence>
<keyword evidence="6" id="KW-0560">Oxidoreductase</keyword>
<sequence length="149" mass="17050">MEIGDQLPAFSLRNQNNELITSQDWIGSPVVIYFYPSDYTRICTAQACSFRNRFNDFESLDVRIIGISHNSVASHRKFATEYQLPFDILSDEKDEVRQLFAVPKGVFGLLSGRVTYIFDAKGKLIKHYQADFKAKEHIVKALDVVKTLI</sequence>
<protein>
    <recommendedName>
        <fullName evidence="3">thioredoxin-dependent peroxiredoxin</fullName>
        <ecNumber evidence="3">1.11.1.24</ecNumber>
    </recommendedName>
    <alternativeName>
        <fullName evidence="9">Thioredoxin peroxidase</fullName>
    </alternativeName>
    <alternativeName>
        <fullName evidence="11">Thioredoxin-dependent peroxiredoxin Bcp</fullName>
    </alternativeName>
</protein>
<dbReference type="RefSeq" id="WP_264792872.1">
    <property type="nucleotide sequence ID" value="NZ_AP026867.1"/>
</dbReference>
<reference evidence="15" key="1">
    <citation type="submission" date="2022-09" db="EMBL/GenBank/DDBJ databases">
        <title>Aureispira anguillicida sp. nov., isolated from Leptocephalus of Japanese eel Anguilla japonica.</title>
        <authorList>
            <person name="Yuasa K."/>
            <person name="Mekata T."/>
            <person name="Ikunari K."/>
        </authorList>
    </citation>
    <scope>NUCLEOTIDE SEQUENCE</scope>
    <source>
        <strain evidence="15">EL160426</strain>
    </source>
</reference>
<accession>A0A916DTB5</accession>
<dbReference type="SUPFAM" id="SSF52833">
    <property type="entry name" value="Thioredoxin-like"/>
    <property type="match status" value="1"/>
</dbReference>
<dbReference type="InterPro" id="IPR013766">
    <property type="entry name" value="Thioredoxin_domain"/>
</dbReference>
<comment type="function">
    <text evidence="1">Thiol-specific peroxidase that catalyzes the reduction of hydrogen peroxide and organic hydroperoxides to water and alcohols, respectively. Plays a role in cell protection against oxidative stress by detoxifying peroxides and as sensor of hydrogen peroxide-mediated signaling events.</text>
</comment>
<comment type="similarity">
    <text evidence="10">Belongs to the peroxiredoxin family. BCP/PrxQ subfamily.</text>
</comment>
<evidence type="ECO:0000256" key="9">
    <source>
        <dbReference type="ARBA" id="ARBA00032824"/>
    </source>
</evidence>
<dbReference type="FunFam" id="3.40.30.10:FF:000007">
    <property type="entry name" value="Thioredoxin-dependent thiol peroxidase"/>
    <property type="match status" value="1"/>
</dbReference>
<dbReference type="Proteomes" id="UP001060919">
    <property type="component" value="Chromosome"/>
</dbReference>
<dbReference type="InterPro" id="IPR000866">
    <property type="entry name" value="AhpC/TSA"/>
</dbReference>
<keyword evidence="16" id="KW-1185">Reference proteome</keyword>
<evidence type="ECO:0000256" key="11">
    <source>
        <dbReference type="ARBA" id="ARBA00042639"/>
    </source>
</evidence>
<dbReference type="InterPro" id="IPR036249">
    <property type="entry name" value="Thioredoxin-like_sf"/>
</dbReference>
<evidence type="ECO:0000256" key="1">
    <source>
        <dbReference type="ARBA" id="ARBA00003330"/>
    </source>
</evidence>
<dbReference type="CDD" id="cd03017">
    <property type="entry name" value="PRX_BCP"/>
    <property type="match status" value="1"/>
</dbReference>
<proteinExistence type="inferred from homology"/>
<dbReference type="GO" id="GO:0045454">
    <property type="term" value="P:cell redox homeostasis"/>
    <property type="evidence" value="ECO:0007669"/>
    <property type="project" value="TreeGrafter"/>
</dbReference>
<evidence type="ECO:0000256" key="2">
    <source>
        <dbReference type="ARBA" id="ARBA00011245"/>
    </source>
</evidence>
<dbReference type="GO" id="GO:0005737">
    <property type="term" value="C:cytoplasm"/>
    <property type="evidence" value="ECO:0007669"/>
    <property type="project" value="TreeGrafter"/>
</dbReference>
<dbReference type="PROSITE" id="PS51352">
    <property type="entry name" value="THIOREDOXIN_2"/>
    <property type="match status" value="1"/>
</dbReference>
<dbReference type="EMBL" id="AP026867">
    <property type="protein sequence ID" value="BDS11725.1"/>
    <property type="molecule type" value="Genomic_DNA"/>
</dbReference>
<evidence type="ECO:0000256" key="4">
    <source>
        <dbReference type="ARBA" id="ARBA00022559"/>
    </source>
</evidence>
<dbReference type="Gene3D" id="3.40.30.10">
    <property type="entry name" value="Glutaredoxin"/>
    <property type="match status" value="1"/>
</dbReference>
<dbReference type="PANTHER" id="PTHR42801">
    <property type="entry name" value="THIOREDOXIN-DEPENDENT PEROXIDE REDUCTASE"/>
    <property type="match status" value="1"/>
</dbReference>
<keyword evidence="5" id="KW-0049">Antioxidant</keyword>
<dbReference type="PIRSF" id="PIRSF000239">
    <property type="entry name" value="AHPC"/>
    <property type="match status" value="1"/>
</dbReference>
<keyword evidence="4" id="KW-0575">Peroxidase</keyword>
<dbReference type="Pfam" id="PF00578">
    <property type="entry name" value="AhpC-TSA"/>
    <property type="match status" value="1"/>
</dbReference>
<evidence type="ECO:0000256" key="5">
    <source>
        <dbReference type="ARBA" id="ARBA00022862"/>
    </source>
</evidence>
<dbReference type="InterPro" id="IPR050924">
    <property type="entry name" value="Peroxiredoxin_BCP/PrxQ"/>
</dbReference>
<evidence type="ECO:0000256" key="13">
    <source>
        <dbReference type="PIRSR" id="PIRSR000239-1"/>
    </source>
</evidence>
<dbReference type="GO" id="GO:0008379">
    <property type="term" value="F:thioredoxin peroxidase activity"/>
    <property type="evidence" value="ECO:0007669"/>
    <property type="project" value="TreeGrafter"/>
</dbReference>
<dbReference type="InterPro" id="IPR024706">
    <property type="entry name" value="Peroxiredoxin_AhpC-typ"/>
</dbReference>
<comment type="subunit">
    <text evidence="2">Monomer.</text>
</comment>
<dbReference type="EC" id="1.11.1.24" evidence="3"/>
<evidence type="ECO:0000256" key="3">
    <source>
        <dbReference type="ARBA" id="ARBA00013017"/>
    </source>
</evidence>
<feature type="active site" description="Cysteine sulfenic acid (-SOH) intermediate; for peroxidase activity" evidence="13">
    <location>
        <position position="43"/>
    </location>
</feature>
<dbReference type="PANTHER" id="PTHR42801:SF4">
    <property type="entry name" value="AHPC_TSA FAMILY PROTEIN"/>
    <property type="match status" value="1"/>
</dbReference>
<feature type="domain" description="Thioredoxin" evidence="14">
    <location>
        <begin position="1"/>
        <end position="149"/>
    </location>
</feature>